<accession>A0A6I6L8B6</accession>
<keyword evidence="6" id="KW-1185">Reference proteome</keyword>
<dbReference type="InterPro" id="IPR050627">
    <property type="entry name" value="Nitroreductase/BluB"/>
</dbReference>
<gene>
    <name evidence="5" type="ORF">EUU25_08965</name>
</gene>
<proteinExistence type="predicted"/>
<dbReference type="Proteomes" id="UP000428803">
    <property type="component" value="Chromosome"/>
</dbReference>
<dbReference type="OrthoDB" id="9802510at2"/>
<dbReference type="Pfam" id="PF00881">
    <property type="entry name" value="Nitroreductase"/>
    <property type="match status" value="1"/>
</dbReference>
<dbReference type="AlphaFoldDB" id="A0A6I6L8B6"/>
<evidence type="ECO:0000259" key="4">
    <source>
        <dbReference type="Pfam" id="PF00881"/>
    </source>
</evidence>
<keyword evidence="3" id="KW-0560">Oxidoreductase</keyword>
<evidence type="ECO:0000256" key="1">
    <source>
        <dbReference type="ARBA" id="ARBA00022630"/>
    </source>
</evidence>
<dbReference type="KEGG" id="slaa:EUU25_08965"/>
<reference evidence="6" key="1">
    <citation type="submission" date="2019-01" db="EMBL/GenBank/DDBJ databases">
        <title>Sphingorhabdus lacus sp.nov., isolated from an oligotrophic freshwater lake.</title>
        <authorList>
            <person name="Park M."/>
        </authorList>
    </citation>
    <scope>NUCLEOTIDE SEQUENCE [LARGE SCALE GENOMIC DNA]</scope>
    <source>
        <strain evidence="6">IMCC1753</strain>
    </source>
</reference>
<dbReference type="InterPro" id="IPR000415">
    <property type="entry name" value="Nitroreductase-like"/>
</dbReference>
<feature type="domain" description="Nitroreductase" evidence="4">
    <location>
        <begin position="32"/>
        <end position="200"/>
    </location>
</feature>
<name>A0A6I6L8B6_9SPHN</name>
<evidence type="ECO:0000256" key="3">
    <source>
        <dbReference type="ARBA" id="ARBA00023002"/>
    </source>
</evidence>
<dbReference type="InterPro" id="IPR029479">
    <property type="entry name" value="Nitroreductase"/>
</dbReference>
<dbReference type="PANTHER" id="PTHR23026">
    <property type="entry name" value="NADPH NITROREDUCTASE"/>
    <property type="match status" value="1"/>
</dbReference>
<dbReference type="RefSeq" id="WP_158900251.1">
    <property type="nucleotide sequence ID" value="NZ_CP035733.1"/>
</dbReference>
<dbReference type="CDD" id="cd02144">
    <property type="entry name" value="iodotyrosine_dehalogenase"/>
    <property type="match status" value="1"/>
</dbReference>
<evidence type="ECO:0000313" key="6">
    <source>
        <dbReference type="Proteomes" id="UP000428803"/>
    </source>
</evidence>
<sequence>MKEHDSIPLPDRMDYPHPEMIERAEAFYEEMRKRHTVREFSDRPVPREVIEYAVKAAGTAPSGANHQPWYFSIIGSAELKKELRERAEAEERTFYSGKAGEEWLDALTPLGTDDQKPYLETAPWIIAIFGQRKGGIRKGIERQNYYVPESVGIAMGFLISALHHSGVATLTHTPKPMTFLNDMCGRPASEKPYLLLVCGYPADGATVPVHAKVKKPFEEIADYR</sequence>
<keyword evidence="2" id="KW-0288">FMN</keyword>
<dbReference type="Gene3D" id="3.40.109.10">
    <property type="entry name" value="NADH Oxidase"/>
    <property type="match status" value="1"/>
</dbReference>
<organism evidence="5 6">
    <name type="scientific">Sphingorhabdus lacus</name>
    <dbReference type="NCBI Taxonomy" id="392610"/>
    <lineage>
        <taxon>Bacteria</taxon>
        <taxon>Pseudomonadati</taxon>
        <taxon>Pseudomonadota</taxon>
        <taxon>Alphaproteobacteria</taxon>
        <taxon>Sphingomonadales</taxon>
        <taxon>Sphingomonadaceae</taxon>
        <taxon>Sphingorhabdus</taxon>
    </lineage>
</organism>
<dbReference type="PANTHER" id="PTHR23026:SF90">
    <property type="entry name" value="IODOTYROSINE DEIODINASE 1"/>
    <property type="match status" value="1"/>
</dbReference>
<evidence type="ECO:0000256" key="2">
    <source>
        <dbReference type="ARBA" id="ARBA00022643"/>
    </source>
</evidence>
<dbReference type="EMBL" id="CP035733">
    <property type="protein sequence ID" value="QGY80738.1"/>
    <property type="molecule type" value="Genomic_DNA"/>
</dbReference>
<protein>
    <submittedName>
        <fullName evidence="5">Nitroreductase family protein</fullName>
    </submittedName>
</protein>
<evidence type="ECO:0000313" key="5">
    <source>
        <dbReference type="EMBL" id="QGY80738.1"/>
    </source>
</evidence>
<keyword evidence="1" id="KW-0285">Flavoprotein</keyword>
<dbReference type="GO" id="GO:0016491">
    <property type="term" value="F:oxidoreductase activity"/>
    <property type="evidence" value="ECO:0007669"/>
    <property type="project" value="UniProtKB-KW"/>
</dbReference>
<dbReference type="SUPFAM" id="SSF55469">
    <property type="entry name" value="FMN-dependent nitroreductase-like"/>
    <property type="match status" value="1"/>
</dbReference>